<evidence type="ECO:0000256" key="6">
    <source>
        <dbReference type="ARBA" id="ARBA00037589"/>
    </source>
</evidence>
<feature type="domain" description="Tetrapyrrole biosynthesis uroporphyrinogen III synthase" evidence="10">
    <location>
        <begin position="16"/>
        <end position="234"/>
    </location>
</feature>
<comment type="similarity">
    <text evidence="2 9">Belongs to the uroporphyrinogen-III synthase family.</text>
</comment>
<evidence type="ECO:0000256" key="4">
    <source>
        <dbReference type="ARBA" id="ARBA00023239"/>
    </source>
</evidence>
<dbReference type="PANTHER" id="PTHR38042:SF1">
    <property type="entry name" value="UROPORPHYRINOGEN-III SYNTHASE, CHLOROPLASTIC"/>
    <property type="match status" value="1"/>
</dbReference>
<dbReference type="EC" id="4.2.1.75" evidence="3 9"/>
<dbReference type="Gene3D" id="3.40.50.10090">
    <property type="match status" value="2"/>
</dbReference>
<evidence type="ECO:0000259" key="10">
    <source>
        <dbReference type="Pfam" id="PF02602"/>
    </source>
</evidence>
<evidence type="ECO:0000256" key="2">
    <source>
        <dbReference type="ARBA" id="ARBA00008133"/>
    </source>
</evidence>
<dbReference type="AlphaFoldDB" id="A0A1U9Z104"/>
<evidence type="ECO:0000256" key="9">
    <source>
        <dbReference type="RuleBase" id="RU366031"/>
    </source>
</evidence>
<name>A0A1U9Z104_9HYPH</name>
<proteinExistence type="inferred from homology"/>
<evidence type="ECO:0000256" key="1">
    <source>
        <dbReference type="ARBA" id="ARBA00004772"/>
    </source>
</evidence>
<organism evidence="11 12">
    <name type="scientific">Martelella mediterranea DSM 17316</name>
    <dbReference type="NCBI Taxonomy" id="1122214"/>
    <lineage>
        <taxon>Bacteria</taxon>
        <taxon>Pseudomonadati</taxon>
        <taxon>Pseudomonadota</taxon>
        <taxon>Alphaproteobacteria</taxon>
        <taxon>Hyphomicrobiales</taxon>
        <taxon>Aurantimonadaceae</taxon>
        <taxon>Martelella</taxon>
    </lineage>
</organism>
<dbReference type="KEGG" id="mmed:Mame_01990"/>
<dbReference type="SUPFAM" id="SSF69618">
    <property type="entry name" value="HemD-like"/>
    <property type="match status" value="1"/>
</dbReference>
<dbReference type="Pfam" id="PF02602">
    <property type="entry name" value="HEM4"/>
    <property type="match status" value="1"/>
</dbReference>
<dbReference type="CDD" id="cd06578">
    <property type="entry name" value="HemD"/>
    <property type="match status" value="1"/>
</dbReference>
<comment type="function">
    <text evidence="6 9">Catalyzes cyclization of the linear tetrapyrrole, hydroxymethylbilane, to the macrocyclic uroporphyrinogen III.</text>
</comment>
<dbReference type="OrthoDB" id="7163809at2"/>
<dbReference type="Proteomes" id="UP000191135">
    <property type="component" value="Chromosome"/>
</dbReference>
<evidence type="ECO:0000256" key="8">
    <source>
        <dbReference type="ARBA" id="ARBA00048617"/>
    </source>
</evidence>
<dbReference type="STRING" id="1122214.Mame_01990"/>
<dbReference type="InterPro" id="IPR036108">
    <property type="entry name" value="4pyrrol_syn_uPrphyn_synt_sf"/>
</dbReference>
<evidence type="ECO:0000256" key="3">
    <source>
        <dbReference type="ARBA" id="ARBA00013109"/>
    </source>
</evidence>
<dbReference type="UniPathway" id="UPA00251">
    <property type="reaction ID" value="UER00320"/>
</dbReference>
<comment type="catalytic activity">
    <reaction evidence="8 9">
        <text>hydroxymethylbilane = uroporphyrinogen III + H2O</text>
        <dbReference type="Rhea" id="RHEA:18965"/>
        <dbReference type="ChEBI" id="CHEBI:15377"/>
        <dbReference type="ChEBI" id="CHEBI:57308"/>
        <dbReference type="ChEBI" id="CHEBI:57845"/>
        <dbReference type="EC" id="4.2.1.75"/>
    </reaction>
</comment>
<evidence type="ECO:0000256" key="5">
    <source>
        <dbReference type="ARBA" id="ARBA00023244"/>
    </source>
</evidence>
<dbReference type="EMBL" id="CP020330">
    <property type="protein sequence ID" value="AQZ51330.1"/>
    <property type="molecule type" value="Genomic_DNA"/>
</dbReference>
<keyword evidence="4 9" id="KW-0456">Lyase</keyword>
<dbReference type="PANTHER" id="PTHR38042">
    <property type="entry name" value="UROPORPHYRINOGEN-III SYNTHASE, CHLOROPLASTIC"/>
    <property type="match status" value="1"/>
</dbReference>
<dbReference type="InterPro" id="IPR039793">
    <property type="entry name" value="UROS/Hem4"/>
</dbReference>
<dbReference type="NCBIfam" id="NF006621">
    <property type="entry name" value="PRK09189.1"/>
    <property type="match status" value="1"/>
</dbReference>
<protein>
    <recommendedName>
        <fullName evidence="7 9">Uroporphyrinogen-III synthase</fullName>
        <ecNumber evidence="3 9">4.2.1.75</ecNumber>
    </recommendedName>
</protein>
<dbReference type="InterPro" id="IPR003754">
    <property type="entry name" value="4pyrrol_synth_uPrphyn_synth"/>
</dbReference>
<keyword evidence="5 9" id="KW-0627">Porphyrin biosynthesis</keyword>
<accession>A0A1U9Z104</accession>
<dbReference type="GO" id="GO:0004852">
    <property type="term" value="F:uroporphyrinogen-III synthase activity"/>
    <property type="evidence" value="ECO:0007669"/>
    <property type="project" value="UniProtKB-UniRule"/>
</dbReference>
<evidence type="ECO:0000256" key="7">
    <source>
        <dbReference type="ARBA" id="ARBA00040167"/>
    </source>
</evidence>
<reference evidence="11 12" key="1">
    <citation type="submission" date="2017-03" db="EMBL/GenBank/DDBJ databases">
        <title>Foreign affairs: Plasmid Transfer between Roseobacters and Rhizobia.</title>
        <authorList>
            <person name="Bartling P."/>
            <person name="Bunk B."/>
            <person name="Overmann J."/>
            <person name="Brinkmann H."/>
            <person name="Petersen J."/>
        </authorList>
    </citation>
    <scope>NUCLEOTIDE SEQUENCE [LARGE SCALE GENOMIC DNA]</scope>
    <source>
        <strain evidence="11 12">MACL11</strain>
    </source>
</reference>
<dbReference type="GO" id="GO:0006782">
    <property type="term" value="P:protoporphyrinogen IX biosynthetic process"/>
    <property type="evidence" value="ECO:0007669"/>
    <property type="project" value="UniProtKB-UniRule"/>
</dbReference>
<evidence type="ECO:0000313" key="12">
    <source>
        <dbReference type="Proteomes" id="UP000191135"/>
    </source>
</evidence>
<comment type="pathway">
    <text evidence="1 9">Porphyrin-containing compound metabolism; protoporphyrin-IX biosynthesis; coproporphyrinogen-III from 5-aminolevulinate: step 3/4.</text>
</comment>
<gene>
    <name evidence="11" type="ORF">Mame_01990</name>
</gene>
<keyword evidence="12" id="KW-1185">Reference proteome</keyword>
<evidence type="ECO:0000313" key="11">
    <source>
        <dbReference type="EMBL" id="AQZ51330.1"/>
    </source>
</evidence>
<sequence length="238" mass="25679">MRVLVTRPQNKAEKTGALLTAMGHQPVSMPLFETVHHPDKARDRIARESWAALAVTSTEALHGIEAKRDSPDMLDRPVFAVGAETAGRAKDVGFTRVFTGQGNGERLAEAIAAEPSLFIRAPLLYLAGSPRAPWLERRLEALHVPFETVTVYAMEPVTYVVAEIDALVGAVDAILFYSHMTAARFFALGAGKALAKRSEPPALICLSANVAHAVPAELADHVRIADRTNEKSLLALLA</sequence>
<dbReference type="eggNOG" id="COG1587">
    <property type="taxonomic scope" value="Bacteria"/>
</dbReference>
<dbReference type="RefSeq" id="WP_018062802.1">
    <property type="nucleotide sequence ID" value="NZ_AQWH01000001.1"/>
</dbReference>
<dbReference type="GO" id="GO:0006780">
    <property type="term" value="P:uroporphyrinogen III biosynthetic process"/>
    <property type="evidence" value="ECO:0007669"/>
    <property type="project" value="UniProtKB-UniRule"/>
</dbReference>